<keyword evidence="3" id="KW-1185">Reference proteome</keyword>
<accession>A0ABT0R0A6</accession>
<gene>
    <name evidence="2" type="ORF">Bequi_07970</name>
</gene>
<dbReference type="PANTHER" id="PTHR43460:SF1">
    <property type="entry name" value="METHYLTRANSFERASE TYPE 11 DOMAIN-CONTAINING PROTEIN"/>
    <property type="match status" value="1"/>
</dbReference>
<dbReference type="CDD" id="cd02440">
    <property type="entry name" value="AdoMet_MTases"/>
    <property type="match status" value="1"/>
</dbReference>
<dbReference type="InterPro" id="IPR052939">
    <property type="entry name" value="23S_rRNA_MeTrnsfrase_RlmA"/>
</dbReference>
<protein>
    <submittedName>
        <fullName evidence="2">Class I SAM-dependent methyltransferase</fullName>
    </submittedName>
</protein>
<sequence length="297" mass="31580">MDQHCEGTDRRSDQHIDPTSLPSDRAERGGTEAPWREILARALEEGGRGAASGVRDEETPWRFEQAAAILCQVSHHVLALGAEAGEMLARIGQDVPQDAAATARPGDELDRLRAALEEAGVEVAAHDPVAPGASLPFAPERFDLVLCSHGAFDPQEVRRVLAPGGILLIQQRAEGDLAELRGDDQDPSAATETLQSQAHRLTQSGFAIERSEVFHGRTEFASASALAGSVGRAPWAADADAAALEEAIASLEPRFAQGPVALSTSSFLIQARMPAAPEPGRVDFSQLLDEQPEVPKV</sequence>
<evidence type="ECO:0000313" key="2">
    <source>
        <dbReference type="EMBL" id="MCL6423321.1"/>
    </source>
</evidence>
<dbReference type="SUPFAM" id="SSF53335">
    <property type="entry name" value="S-adenosyl-L-methionine-dependent methyltransferases"/>
    <property type="match status" value="1"/>
</dbReference>
<feature type="region of interest" description="Disordered" evidence="1">
    <location>
        <begin position="1"/>
        <end position="33"/>
    </location>
</feature>
<keyword evidence="2" id="KW-0489">Methyltransferase</keyword>
<feature type="compositionally biased region" description="Basic and acidic residues" evidence="1">
    <location>
        <begin position="1"/>
        <end position="16"/>
    </location>
</feature>
<dbReference type="InterPro" id="IPR029063">
    <property type="entry name" value="SAM-dependent_MTases_sf"/>
</dbReference>
<organism evidence="2 3">
    <name type="scientific">Brachybacterium equifaecis</name>
    <dbReference type="NCBI Taxonomy" id="2910770"/>
    <lineage>
        <taxon>Bacteria</taxon>
        <taxon>Bacillati</taxon>
        <taxon>Actinomycetota</taxon>
        <taxon>Actinomycetes</taxon>
        <taxon>Micrococcales</taxon>
        <taxon>Dermabacteraceae</taxon>
        <taxon>Brachybacterium</taxon>
    </lineage>
</organism>
<evidence type="ECO:0000313" key="3">
    <source>
        <dbReference type="Proteomes" id="UP001203761"/>
    </source>
</evidence>
<dbReference type="Proteomes" id="UP001203761">
    <property type="component" value="Unassembled WGS sequence"/>
</dbReference>
<proteinExistence type="predicted"/>
<dbReference type="GO" id="GO:0032259">
    <property type="term" value="P:methylation"/>
    <property type="evidence" value="ECO:0007669"/>
    <property type="project" value="UniProtKB-KW"/>
</dbReference>
<reference evidence="2" key="1">
    <citation type="submission" date="2022-02" db="EMBL/GenBank/DDBJ databases">
        <authorList>
            <person name="Lee M."/>
            <person name="Kim S.-J."/>
            <person name="Jung M.-Y."/>
        </authorList>
    </citation>
    <scope>NUCLEOTIDE SEQUENCE</scope>
    <source>
        <strain evidence="2">JHP9</strain>
    </source>
</reference>
<evidence type="ECO:0000256" key="1">
    <source>
        <dbReference type="SAM" id="MobiDB-lite"/>
    </source>
</evidence>
<name>A0ABT0R0A6_9MICO</name>
<comment type="caution">
    <text evidence="2">The sequence shown here is derived from an EMBL/GenBank/DDBJ whole genome shotgun (WGS) entry which is preliminary data.</text>
</comment>
<dbReference type="Gene3D" id="3.40.50.150">
    <property type="entry name" value="Vaccinia Virus protein VP39"/>
    <property type="match status" value="1"/>
</dbReference>
<dbReference type="EMBL" id="JAKNCJ010000003">
    <property type="protein sequence ID" value="MCL6423321.1"/>
    <property type="molecule type" value="Genomic_DNA"/>
</dbReference>
<dbReference type="RefSeq" id="WP_249737434.1">
    <property type="nucleotide sequence ID" value="NZ_JAKNCJ010000003.1"/>
</dbReference>
<feature type="compositionally biased region" description="Basic and acidic residues" evidence="1">
    <location>
        <begin position="24"/>
        <end position="33"/>
    </location>
</feature>
<dbReference type="PANTHER" id="PTHR43460">
    <property type="entry name" value="METHYLTRANSFERASE"/>
    <property type="match status" value="1"/>
</dbReference>
<keyword evidence="2" id="KW-0808">Transferase</keyword>
<dbReference type="GO" id="GO:0008168">
    <property type="term" value="F:methyltransferase activity"/>
    <property type="evidence" value="ECO:0007669"/>
    <property type="project" value="UniProtKB-KW"/>
</dbReference>